<feature type="domain" description="Nucleoside phosphorylase" evidence="3">
    <location>
        <begin position="28"/>
        <end position="302"/>
    </location>
</feature>
<dbReference type="Pfam" id="PF12796">
    <property type="entry name" value="Ank_2"/>
    <property type="match status" value="1"/>
</dbReference>
<keyword evidence="1" id="KW-0677">Repeat</keyword>
<organism evidence="6 7">
    <name type="scientific">Trichoderma lentiforme</name>
    <dbReference type="NCBI Taxonomy" id="1567552"/>
    <lineage>
        <taxon>Eukaryota</taxon>
        <taxon>Fungi</taxon>
        <taxon>Dikarya</taxon>
        <taxon>Ascomycota</taxon>
        <taxon>Pezizomycotina</taxon>
        <taxon>Sordariomycetes</taxon>
        <taxon>Hypocreomycetidae</taxon>
        <taxon>Hypocreales</taxon>
        <taxon>Hypocreaceae</taxon>
        <taxon>Trichoderma</taxon>
    </lineage>
</organism>
<keyword evidence="2" id="KW-0040">ANK repeat</keyword>
<dbReference type="EMBL" id="QLNT01000019">
    <property type="protein sequence ID" value="KAF3063346.1"/>
    <property type="molecule type" value="Genomic_DNA"/>
</dbReference>
<evidence type="ECO:0000256" key="2">
    <source>
        <dbReference type="PROSITE-ProRule" id="PRU00023"/>
    </source>
</evidence>
<feature type="repeat" description="ANK" evidence="2">
    <location>
        <begin position="959"/>
        <end position="991"/>
    </location>
</feature>
<proteinExistence type="predicted"/>
<reference evidence="6 7" key="1">
    <citation type="submission" date="2018-06" db="EMBL/GenBank/DDBJ databases">
        <title>Genome analysis of cellulolytic fungus Trichoderma lentiforme CFAM-422.</title>
        <authorList>
            <person name="Steindorff A.S."/>
            <person name="Formighieri E.F."/>
            <person name="Midorikawa G.E.O."/>
            <person name="Tamietti M.S."/>
            <person name="Ramos E.Z."/>
            <person name="Silva A.S."/>
            <person name="Bon E.P.S."/>
            <person name="Mendes T.D."/>
            <person name="Damaso M.C.T."/>
            <person name="Favaro L.C.L."/>
        </authorList>
    </citation>
    <scope>NUCLEOTIDE SEQUENCE [LARGE SCALE GENOMIC DNA]</scope>
    <source>
        <strain evidence="6 7">CFAM-422</strain>
    </source>
</reference>
<dbReference type="SUPFAM" id="SSF48403">
    <property type="entry name" value="Ankyrin repeat"/>
    <property type="match status" value="1"/>
</dbReference>
<gene>
    <name evidence="6" type="ORF">CFAM422_009874</name>
</gene>
<dbReference type="PANTHER" id="PTHR46082">
    <property type="entry name" value="ATP/GTP-BINDING PROTEIN-RELATED"/>
    <property type="match status" value="1"/>
</dbReference>
<protein>
    <submittedName>
        <fullName evidence="6">Ankyrin repeat protein</fullName>
    </submittedName>
</protein>
<feature type="repeat" description="ANK" evidence="2">
    <location>
        <begin position="924"/>
        <end position="956"/>
    </location>
</feature>
<dbReference type="InterPro" id="IPR000845">
    <property type="entry name" value="Nucleoside_phosphorylase_d"/>
</dbReference>
<dbReference type="SUPFAM" id="SSF52540">
    <property type="entry name" value="P-loop containing nucleoside triphosphate hydrolases"/>
    <property type="match status" value="1"/>
</dbReference>
<dbReference type="GO" id="GO:0009116">
    <property type="term" value="P:nucleoside metabolic process"/>
    <property type="evidence" value="ECO:0007669"/>
    <property type="project" value="InterPro"/>
</dbReference>
<evidence type="ECO:0000313" key="7">
    <source>
        <dbReference type="Proteomes" id="UP000801864"/>
    </source>
</evidence>
<evidence type="ECO:0000256" key="1">
    <source>
        <dbReference type="ARBA" id="ARBA00022737"/>
    </source>
</evidence>
<name>A0A9P4X9N2_9HYPO</name>
<dbReference type="PROSITE" id="PS50088">
    <property type="entry name" value="ANK_REPEAT"/>
    <property type="match status" value="2"/>
</dbReference>
<dbReference type="InterPro" id="IPR053137">
    <property type="entry name" value="NLR-like"/>
</dbReference>
<dbReference type="PROSITE" id="PS50297">
    <property type="entry name" value="ANK_REP_REGION"/>
    <property type="match status" value="2"/>
</dbReference>
<dbReference type="Proteomes" id="UP000801864">
    <property type="component" value="Unassembled WGS sequence"/>
</dbReference>
<dbReference type="InterPro" id="IPR054471">
    <property type="entry name" value="GPIID_WHD"/>
</dbReference>
<dbReference type="InterPro" id="IPR036770">
    <property type="entry name" value="Ankyrin_rpt-contain_sf"/>
</dbReference>
<dbReference type="Pfam" id="PF01048">
    <property type="entry name" value="PNP_UDP_1"/>
    <property type="match status" value="1"/>
</dbReference>
<dbReference type="InterPro" id="IPR027417">
    <property type="entry name" value="P-loop_NTPase"/>
</dbReference>
<sequence>MPNRNDYTIGWICALSTEQIAAEEFLDEEHQAPDDIPPTDSNHYTLGSIGKHNIVITVLPRDEYGIASAANVATNLLRSFPNIRIGLLVGIGGGAPSEKHDIRLGDVVVSAASANDGGVFQYDFGKTIQGESFQNTGFLNMPPTVLRTAVSSLRTQHKRKGHRLKEDIDSVLKKNKRLRREFGRPPAHSDRLFRPDVIHNPGECASACAQDESSLIRRRERIEDEEDDPAIHYGLIASANQLMKDASIRDKLSAEKDVLCFEMEAAGLVNHFPCLVIRGICDYSDSHKNKEWQGYAAMTAAAYAKDLIRQLHPSKIEAEQRLSEVLDKVLDTTMGIKTNVQDIRSQLQSEEDCKILEWLSESDYSRHHNDNIYRRQEGTGQWLLNSKEYQDWLSTSKQKLFCPGIPGAGKTILTAIVIDNLHTRSLDDSTVGIAYHYCNFKRQDEQTAARLMASLLKQLCSYQRSLPDVVKAVHKKHTVNQTRPSLEDISITLQSVAGIYSRVFIAIDALDECQPKERSLFLSKFSDLQVKAEINIFATSRPILEIEKLFNGCQSIDIVASPDDIYKYVDGHISQLSDFVQHNPELQEQIKTEISASVQGMFLLAQLYLSSLEDKISPKEIRQALERIKLQGQKDQKFEILHDAYDDTVERIKSQKNGFRRLAEKTLSWINHAKRQLTVIELQHALAVDFEMDNGNIPREFDDESKPGIDLIVSVCCGLLTTDQDTADEESRVIRLVHYTAQEYLSQIREKWFPGAEMKMADVCAVYLSFDVFESGAFKCENRSYYRQREEEIKMIDKRLHSNPFYAYASINWGHHARESNTSSQIILNFLADNNKVQAAAQVMLEGDFDRFMYLIPNNEDTTGLSLTSIFGAVKLTQDLLDKPTTRFEDDLDMAIRGAVLQGYTSLVELLLENGADPDTTIGAGSPLITVATADGYVDVVRTLLRYGADPNKRSRSSDNWTALLEAVRNDDLTITELLLENGANYTLQSYSLGTTVTDEAIRQDNKRMARLLLDKITHPMEKATQFKRMMLSSAVTRQKIEFAQMVFEKDPGLDLKGDYGTELLFRAIEDDRRNRHIIELLLEKGASPNVKGSDGTEQPLSEEEVKKRECLVRELDLRLNSA</sequence>
<dbReference type="InterPro" id="IPR056884">
    <property type="entry name" value="NPHP3-like_N"/>
</dbReference>
<dbReference type="Gene3D" id="1.25.40.20">
    <property type="entry name" value="Ankyrin repeat-containing domain"/>
    <property type="match status" value="1"/>
</dbReference>
<feature type="domain" description="GPI inositol-deacylase winged helix" evidence="4">
    <location>
        <begin position="655"/>
        <end position="746"/>
    </location>
</feature>
<dbReference type="SMART" id="SM00248">
    <property type="entry name" value="ANK"/>
    <property type="match status" value="5"/>
</dbReference>
<comment type="caution">
    <text evidence="6">The sequence shown here is derived from an EMBL/GenBank/DDBJ whole genome shotgun (WGS) entry which is preliminary data.</text>
</comment>
<dbReference type="Gene3D" id="3.40.50.300">
    <property type="entry name" value="P-loop containing nucleotide triphosphate hydrolases"/>
    <property type="match status" value="1"/>
</dbReference>
<dbReference type="AlphaFoldDB" id="A0A9P4X9N2"/>
<keyword evidence="7" id="KW-1185">Reference proteome</keyword>
<evidence type="ECO:0000313" key="6">
    <source>
        <dbReference type="EMBL" id="KAF3063346.1"/>
    </source>
</evidence>
<dbReference type="GO" id="GO:0003824">
    <property type="term" value="F:catalytic activity"/>
    <property type="evidence" value="ECO:0007669"/>
    <property type="project" value="InterPro"/>
</dbReference>
<evidence type="ECO:0000259" key="4">
    <source>
        <dbReference type="Pfam" id="PF22939"/>
    </source>
</evidence>
<dbReference type="Pfam" id="PF22939">
    <property type="entry name" value="WHD_GPIID"/>
    <property type="match status" value="1"/>
</dbReference>
<dbReference type="PANTHER" id="PTHR46082:SF11">
    <property type="entry name" value="AAA+ ATPASE DOMAIN-CONTAINING PROTEIN-RELATED"/>
    <property type="match status" value="1"/>
</dbReference>
<dbReference type="SUPFAM" id="SSF53167">
    <property type="entry name" value="Purine and uridine phosphorylases"/>
    <property type="match status" value="1"/>
</dbReference>
<evidence type="ECO:0000259" key="5">
    <source>
        <dbReference type="Pfam" id="PF24883"/>
    </source>
</evidence>
<dbReference type="InterPro" id="IPR002110">
    <property type="entry name" value="Ankyrin_rpt"/>
</dbReference>
<dbReference type="InterPro" id="IPR035994">
    <property type="entry name" value="Nucleoside_phosphorylase_sf"/>
</dbReference>
<evidence type="ECO:0000259" key="3">
    <source>
        <dbReference type="Pfam" id="PF01048"/>
    </source>
</evidence>
<feature type="domain" description="Nephrocystin 3-like N-terminal" evidence="5">
    <location>
        <begin position="378"/>
        <end position="541"/>
    </location>
</feature>
<dbReference type="Gene3D" id="3.40.50.1580">
    <property type="entry name" value="Nucleoside phosphorylase domain"/>
    <property type="match status" value="1"/>
</dbReference>
<dbReference type="Pfam" id="PF24883">
    <property type="entry name" value="NPHP3_N"/>
    <property type="match status" value="1"/>
</dbReference>
<accession>A0A9P4X9N2</accession>